<geneLocation type="plasmid" evidence="1">
    <name>pGZAF1_VIM</name>
</geneLocation>
<dbReference type="AlphaFoldDB" id="A0A1Z3MKY8"/>
<keyword evidence="1" id="KW-0614">Plasmid</keyword>
<dbReference type="RefSeq" id="WP_086069347.1">
    <property type="nucleotide sequence ID" value="NZ_CP048040.1"/>
</dbReference>
<evidence type="ECO:0000313" key="1">
    <source>
        <dbReference type="EMBL" id="ASD48472.1"/>
    </source>
</evidence>
<accession>A0A1Z3MKY8</accession>
<name>A0A1Z3MKY8_ALCFA</name>
<reference evidence="1" key="1">
    <citation type="submission" date="2017-02" db="EMBL/GenBank/DDBJ databases">
        <title>Emergence of VIM metallo-beta-lactamase producing Alcaligenes faecalis in GAZA, Palestine.</title>
        <authorList>
            <person name="Al Laham N."/>
            <person name="Chavda K."/>
            <person name="Cienfuegos V."/>
            <person name="Kreiswirth B."/>
            <person name="Chen L."/>
        </authorList>
    </citation>
    <scope>NUCLEOTIDE SEQUENCE</scope>
    <source>
        <strain evidence="1">GZAF1</strain>
        <plasmid evidence="1">pGZAF1_VIM</plasmid>
    </source>
</reference>
<sequence length="88" mass="10283">MMATDNPTEECQDLFDYYISVAVDGLDKLQMCDVDRVLEQAQNVDELCLLSEYMLARRKDFDVAEIIELEAQIMAERGWMSKPCRRQQ</sequence>
<proteinExistence type="predicted"/>
<organism evidence="1">
    <name type="scientific">Alcaligenes faecalis</name>
    <dbReference type="NCBI Taxonomy" id="511"/>
    <lineage>
        <taxon>Bacteria</taxon>
        <taxon>Pseudomonadati</taxon>
        <taxon>Pseudomonadota</taxon>
        <taxon>Betaproteobacteria</taxon>
        <taxon>Burkholderiales</taxon>
        <taxon>Alcaligenaceae</taxon>
        <taxon>Alcaligenes</taxon>
    </lineage>
</organism>
<protein>
    <submittedName>
        <fullName evidence="1">Uncharacterized protein</fullName>
    </submittedName>
</protein>
<dbReference type="EMBL" id="KY623659">
    <property type="protein sequence ID" value="ASD48472.1"/>
    <property type="molecule type" value="Genomic_DNA"/>
</dbReference>